<evidence type="ECO:0000256" key="2">
    <source>
        <dbReference type="ARBA" id="ARBA00023015"/>
    </source>
</evidence>
<name>A0A061D8B1_BABBI</name>
<keyword evidence="3" id="KW-0238">DNA-binding</keyword>
<organism evidence="7 8">
    <name type="scientific">Babesia bigemina</name>
    <dbReference type="NCBI Taxonomy" id="5866"/>
    <lineage>
        <taxon>Eukaryota</taxon>
        <taxon>Sar</taxon>
        <taxon>Alveolata</taxon>
        <taxon>Apicomplexa</taxon>
        <taxon>Aconoidasida</taxon>
        <taxon>Piroplasmida</taxon>
        <taxon>Babesiidae</taxon>
        <taxon>Babesia</taxon>
    </lineage>
</organism>
<dbReference type="Proteomes" id="UP000033188">
    <property type="component" value="Chromosome 3"/>
</dbReference>
<keyword evidence="5" id="KW-0539">Nucleus</keyword>
<dbReference type="InterPro" id="IPR001471">
    <property type="entry name" value="AP2/ERF_dom"/>
</dbReference>
<sequence length="200" mass="23401">MISLKFWGGGAERFCRCFSTRSYKQGTKEVIHPYVSHPEQLGLISRYATAMPRGQQVYIPKNFYNDLTDEATRSGDFLGSDFPYTLAGKEKAWRTRKYNVLANPVPNNISSAGCVTYYHRLQVWSTHWFENGLHRSRWFKCSYGFHRAKSAAELFRNKLISFGRVDNKKTNEQIRLESEKLRSLRVLRSRRFDVNSNRNI</sequence>
<dbReference type="VEuPathDB" id="PiroplasmaDB:BBBOND_0301220"/>
<comment type="subcellular location">
    <subcellularLocation>
        <location evidence="1">Nucleus</location>
    </subcellularLocation>
</comment>
<evidence type="ECO:0000313" key="8">
    <source>
        <dbReference type="Proteomes" id="UP000033188"/>
    </source>
</evidence>
<dbReference type="OMA" id="NYYRTKW"/>
<gene>
    <name evidence="7" type="ORF">BBBOND_0301220</name>
</gene>
<evidence type="ECO:0000256" key="1">
    <source>
        <dbReference type="ARBA" id="ARBA00004123"/>
    </source>
</evidence>
<evidence type="ECO:0000313" key="7">
    <source>
        <dbReference type="EMBL" id="CDR96217.1"/>
    </source>
</evidence>
<reference evidence="8" key="1">
    <citation type="journal article" date="2014" name="Nucleic Acids Res.">
        <title>The evolutionary dynamics of variant antigen genes in Babesia reveal a history of genomic innovation underlying host-parasite interaction.</title>
        <authorList>
            <person name="Jackson A.P."/>
            <person name="Otto T.D."/>
            <person name="Darby A."/>
            <person name="Ramaprasad A."/>
            <person name="Xia D."/>
            <person name="Echaide I.E."/>
            <person name="Farber M."/>
            <person name="Gahlot S."/>
            <person name="Gamble J."/>
            <person name="Gupta D."/>
            <person name="Gupta Y."/>
            <person name="Jackson L."/>
            <person name="Malandrin L."/>
            <person name="Malas T.B."/>
            <person name="Moussa E."/>
            <person name="Nair M."/>
            <person name="Reid A.J."/>
            <person name="Sanders M."/>
            <person name="Sharma J."/>
            <person name="Tracey A."/>
            <person name="Quail M.A."/>
            <person name="Weir W."/>
            <person name="Wastling J.M."/>
            <person name="Hall N."/>
            <person name="Willadsen P."/>
            <person name="Lingelbach K."/>
            <person name="Shiels B."/>
            <person name="Tait A."/>
            <person name="Berriman M."/>
            <person name="Allred D.R."/>
            <person name="Pain A."/>
        </authorList>
    </citation>
    <scope>NUCLEOTIDE SEQUENCE [LARGE SCALE GENOMIC DNA]</scope>
    <source>
        <strain evidence="8">Bond</strain>
    </source>
</reference>
<accession>A0A061D8B1</accession>
<feature type="domain" description="AP2/ERF" evidence="6">
    <location>
        <begin position="114"/>
        <end position="160"/>
    </location>
</feature>
<dbReference type="RefSeq" id="XP_012768403.1">
    <property type="nucleotide sequence ID" value="XM_012912949.1"/>
</dbReference>
<dbReference type="GO" id="GO:0003700">
    <property type="term" value="F:DNA-binding transcription factor activity"/>
    <property type="evidence" value="ECO:0007669"/>
    <property type="project" value="InterPro"/>
</dbReference>
<evidence type="ECO:0000256" key="4">
    <source>
        <dbReference type="ARBA" id="ARBA00023163"/>
    </source>
</evidence>
<dbReference type="OrthoDB" id="430533at2759"/>
<evidence type="ECO:0000256" key="3">
    <source>
        <dbReference type="ARBA" id="ARBA00023125"/>
    </source>
</evidence>
<evidence type="ECO:0000256" key="5">
    <source>
        <dbReference type="ARBA" id="ARBA00023242"/>
    </source>
</evidence>
<dbReference type="GO" id="GO:0003677">
    <property type="term" value="F:DNA binding"/>
    <property type="evidence" value="ECO:0007669"/>
    <property type="project" value="UniProtKB-KW"/>
</dbReference>
<protein>
    <recommendedName>
        <fullName evidence="6">AP2/ERF domain-containing protein</fullName>
    </recommendedName>
</protein>
<proteinExistence type="predicted"/>
<dbReference type="Pfam" id="PF00847">
    <property type="entry name" value="AP2"/>
    <property type="match status" value="1"/>
</dbReference>
<dbReference type="AlphaFoldDB" id="A0A061D8B1"/>
<dbReference type="GeneID" id="24564758"/>
<keyword evidence="8" id="KW-1185">Reference proteome</keyword>
<evidence type="ECO:0000259" key="6">
    <source>
        <dbReference type="Pfam" id="PF00847"/>
    </source>
</evidence>
<keyword evidence="2" id="KW-0805">Transcription regulation</keyword>
<dbReference type="GO" id="GO:0005634">
    <property type="term" value="C:nucleus"/>
    <property type="evidence" value="ECO:0007669"/>
    <property type="project" value="UniProtKB-SubCell"/>
</dbReference>
<keyword evidence="4" id="KW-0804">Transcription</keyword>
<dbReference type="EMBL" id="LK391709">
    <property type="protein sequence ID" value="CDR96217.1"/>
    <property type="molecule type" value="Genomic_DNA"/>
</dbReference>
<dbReference type="KEGG" id="bbig:BBBOND_0301220"/>